<dbReference type="GO" id="GO:0016747">
    <property type="term" value="F:acyltransferase activity, transferring groups other than amino-acyl groups"/>
    <property type="evidence" value="ECO:0007669"/>
    <property type="project" value="InterPro"/>
</dbReference>
<dbReference type="InterPro" id="IPR016181">
    <property type="entry name" value="Acyl_CoA_acyltransferase"/>
</dbReference>
<dbReference type="Gene3D" id="3.40.630.30">
    <property type="match status" value="1"/>
</dbReference>
<dbReference type="PANTHER" id="PTHR43305">
    <property type="entry name" value="FAMILY N-ACETYLTRANSFERASE, PUTATIVE (AFU_ORTHOLOGUE AFUA_2G01380)-RELATED"/>
    <property type="match status" value="1"/>
</dbReference>
<sequence length="164" mass="17225">MATPSIVLRRADDAAHVATARALFGEYAAAIGVDLEYQGFSAELAGLPAPYAAPDGALLLAFVDGEVAGCAALRRHDACSGEMKRLYVRDAYRGLGLGARLVEAIIDAARAAGYAELRLDTLASMATAQALYRRFGFVETAAYGDAHRAGTRFYALRLAAALPG</sequence>
<dbReference type="EMBL" id="SLWQ01000003">
    <property type="protein sequence ID" value="TCO41380.1"/>
    <property type="molecule type" value="Genomic_DNA"/>
</dbReference>
<dbReference type="CDD" id="cd04301">
    <property type="entry name" value="NAT_SF"/>
    <property type="match status" value="1"/>
</dbReference>
<dbReference type="PROSITE" id="PS51186">
    <property type="entry name" value="GNAT"/>
    <property type="match status" value="1"/>
</dbReference>
<dbReference type="OrthoDB" id="9805924at2"/>
<protein>
    <submittedName>
        <fullName evidence="2">Acetyltransferase (GNAT) family protein</fullName>
    </submittedName>
</protein>
<dbReference type="RefSeq" id="WP_131996395.1">
    <property type="nucleotide sequence ID" value="NZ_JACGXM010000004.1"/>
</dbReference>
<dbReference type="Proteomes" id="UP000294862">
    <property type="component" value="Unassembled WGS sequence"/>
</dbReference>
<gene>
    <name evidence="2" type="ORF">EV148_103300</name>
</gene>
<dbReference type="PANTHER" id="PTHR43305:SF1">
    <property type="entry name" value="FAMILY N-ACETYLTRANSFERASE, PUTATIVE (AFU_ORTHOLOGUE AFUA_2G01380)-RELATED"/>
    <property type="match status" value="1"/>
</dbReference>
<reference evidence="2 3" key="1">
    <citation type="journal article" date="2015" name="Stand. Genomic Sci.">
        <title>Genomic Encyclopedia of Bacterial and Archaeal Type Strains, Phase III: the genomes of soil and plant-associated and newly described type strains.</title>
        <authorList>
            <person name="Whitman W.B."/>
            <person name="Woyke T."/>
            <person name="Klenk H.P."/>
            <person name="Zhou Y."/>
            <person name="Lilburn T.G."/>
            <person name="Beck B.J."/>
            <person name="De Vos P."/>
            <person name="Vandamme P."/>
            <person name="Eisen J.A."/>
            <person name="Garrity G."/>
            <person name="Hugenholtz P."/>
            <person name="Kyrpides N.C."/>
        </authorList>
    </citation>
    <scope>NUCLEOTIDE SEQUENCE [LARGE SCALE GENOMIC DNA]</scope>
    <source>
        <strain evidence="2 3">A3</strain>
    </source>
</reference>
<dbReference type="InterPro" id="IPR000182">
    <property type="entry name" value="GNAT_dom"/>
</dbReference>
<feature type="domain" description="N-acetyltransferase" evidence="1">
    <location>
        <begin position="6"/>
        <end position="163"/>
    </location>
</feature>
<proteinExistence type="predicted"/>
<evidence type="ECO:0000259" key="1">
    <source>
        <dbReference type="PROSITE" id="PS51186"/>
    </source>
</evidence>
<keyword evidence="2" id="KW-0808">Transferase</keyword>
<keyword evidence="3" id="KW-1185">Reference proteome</keyword>
<dbReference type="InterPro" id="IPR052777">
    <property type="entry name" value="Acetyltransferase_Enz"/>
</dbReference>
<evidence type="ECO:0000313" key="3">
    <source>
        <dbReference type="Proteomes" id="UP000294862"/>
    </source>
</evidence>
<accession>A0A4V2S2Q5</accession>
<evidence type="ECO:0000313" key="2">
    <source>
        <dbReference type="EMBL" id="TCO41380.1"/>
    </source>
</evidence>
<comment type="caution">
    <text evidence="2">The sequence shown here is derived from an EMBL/GenBank/DDBJ whole genome shotgun (WGS) entry which is preliminary data.</text>
</comment>
<dbReference type="Pfam" id="PF00583">
    <property type="entry name" value="Acetyltransf_1"/>
    <property type="match status" value="1"/>
</dbReference>
<name>A0A4V2S2Q5_9GAMM</name>
<organism evidence="2 3">
    <name type="scientific">Dokdonella fugitiva</name>
    <dbReference type="NCBI Taxonomy" id="328517"/>
    <lineage>
        <taxon>Bacteria</taxon>
        <taxon>Pseudomonadati</taxon>
        <taxon>Pseudomonadota</taxon>
        <taxon>Gammaproteobacteria</taxon>
        <taxon>Lysobacterales</taxon>
        <taxon>Rhodanobacteraceae</taxon>
        <taxon>Dokdonella</taxon>
    </lineage>
</organism>
<dbReference type="SUPFAM" id="SSF55729">
    <property type="entry name" value="Acyl-CoA N-acyltransferases (Nat)"/>
    <property type="match status" value="1"/>
</dbReference>
<dbReference type="AlphaFoldDB" id="A0A4V2S2Q5"/>